<comment type="caution">
    <text evidence="1">The sequence shown here is derived from an EMBL/GenBank/DDBJ whole genome shotgun (WGS) entry which is preliminary data.</text>
</comment>
<protein>
    <submittedName>
        <fullName evidence="1">Uncharacterized protein</fullName>
    </submittedName>
</protein>
<evidence type="ECO:0000313" key="1">
    <source>
        <dbReference type="EMBL" id="KAH9628257.1"/>
    </source>
</evidence>
<dbReference type="EMBL" id="JACEFF010000922">
    <property type="protein sequence ID" value="KAH9628257.1"/>
    <property type="molecule type" value="Genomic_DNA"/>
</dbReference>
<gene>
    <name evidence="1" type="ORF">HF086_006734</name>
</gene>
<accession>A0A922M0V8</accession>
<evidence type="ECO:0000313" key="2">
    <source>
        <dbReference type="Proteomes" id="UP000814243"/>
    </source>
</evidence>
<name>A0A922M0V8_SPOEX</name>
<dbReference type="AlphaFoldDB" id="A0A922M0V8"/>
<proteinExistence type="predicted"/>
<dbReference type="Proteomes" id="UP000814243">
    <property type="component" value="Unassembled WGS sequence"/>
</dbReference>
<reference evidence="1" key="1">
    <citation type="journal article" date="2021" name="G3 (Bethesda)">
        <title>Genome and transcriptome analysis of the beet armyworm Spodoptera exigua reveals targets for pest control. .</title>
        <authorList>
            <person name="Simon S."/>
            <person name="Breeschoten T."/>
            <person name="Jansen H.J."/>
            <person name="Dirks R.P."/>
            <person name="Schranz M.E."/>
            <person name="Ros V.I.D."/>
        </authorList>
    </citation>
    <scope>NUCLEOTIDE SEQUENCE</scope>
    <source>
        <strain evidence="1">TB_SE_WUR_2020</strain>
    </source>
</reference>
<sequence>MDSEDDIQPLIEYEGSRDLYLELTAQLINTDPEFEQLIIRPNIPVYKLLFCSVLGFSHFECYSFSLINQDYKTLLSVYLGNIPEEMQELLHTPNITQRYCRY</sequence>
<organism evidence="1 2">
    <name type="scientific">Spodoptera exigua</name>
    <name type="common">Beet armyworm</name>
    <name type="synonym">Noctua fulgens</name>
    <dbReference type="NCBI Taxonomy" id="7107"/>
    <lineage>
        <taxon>Eukaryota</taxon>
        <taxon>Metazoa</taxon>
        <taxon>Ecdysozoa</taxon>
        <taxon>Arthropoda</taxon>
        <taxon>Hexapoda</taxon>
        <taxon>Insecta</taxon>
        <taxon>Pterygota</taxon>
        <taxon>Neoptera</taxon>
        <taxon>Endopterygota</taxon>
        <taxon>Lepidoptera</taxon>
        <taxon>Glossata</taxon>
        <taxon>Ditrysia</taxon>
        <taxon>Noctuoidea</taxon>
        <taxon>Noctuidae</taxon>
        <taxon>Amphipyrinae</taxon>
        <taxon>Spodoptera</taxon>
    </lineage>
</organism>